<evidence type="ECO:0000313" key="4">
    <source>
        <dbReference type="Proteomes" id="UP000823635"/>
    </source>
</evidence>
<evidence type="ECO:0000259" key="2">
    <source>
        <dbReference type="Pfam" id="PF13439"/>
    </source>
</evidence>
<gene>
    <name evidence="3" type="ORF">IAC68_03345</name>
</gene>
<name>A0A9D9DKZ1_9BACT</name>
<dbReference type="AlphaFoldDB" id="A0A9D9DKZ1"/>
<feature type="non-terminal residue" evidence="3">
    <location>
        <position position="1"/>
    </location>
</feature>
<dbReference type="EMBL" id="JADINB010000074">
    <property type="protein sequence ID" value="MBO8428952.1"/>
    <property type="molecule type" value="Genomic_DNA"/>
</dbReference>
<reference evidence="3" key="2">
    <citation type="journal article" date="2021" name="PeerJ">
        <title>Extensive microbial diversity within the chicken gut microbiome revealed by metagenomics and culture.</title>
        <authorList>
            <person name="Gilroy R."/>
            <person name="Ravi A."/>
            <person name="Getino M."/>
            <person name="Pursley I."/>
            <person name="Horton D.L."/>
            <person name="Alikhan N.F."/>
            <person name="Baker D."/>
            <person name="Gharbi K."/>
            <person name="Hall N."/>
            <person name="Watson M."/>
            <person name="Adriaenssens E.M."/>
            <person name="Foster-Nyarko E."/>
            <person name="Jarju S."/>
            <person name="Secka A."/>
            <person name="Antonio M."/>
            <person name="Oren A."/>
            <person name="Chaudhuri R.R."/>
            <person name="La Ragione R."/>
            <person name="Hildebrand F."/>
            <person name="Pallen M.J."/>
        </authorList>
    </citation>
    <scope>NUCLEOTIDE SEQUENCE</scope>
    <source>
        <strain evidence="3">15467</strain>
    </source>
</reference>
<feature type="domain" description="Glycosyltransferase subfamily 4-like N-terminal" evidence="2">
    <location>
        <begin position="17"/>
        <end position="71"/>
    </location>
</feature>
<evidence type="ECO:0000313" key="3">
    <source>
        <dbReference type="EMBL" id="MBO8428952.1"/>
    </source>
</evidence>
<accession>A0A9D9DKZ1</accession>
<proteinExistence type="predicted"/>
<dbReference type="Pfam" id="PF13692">
    <property type="entry name" value="Glyco_trans_1_4"/>
    <property type="match status" value="1"/>
</dbReference>
<dbReference type="Gene3D" id="3.40.50.2000">
    <property type="entry name" value="Glycogen Phosphorylase B"/>
    <property type="match status" value="2"/>
</dbReference>
<sequence length="286" mass="32061">WIADFRDPWTKIFYFKHLPLTDFAKRRHEKLEKKVLESADGIVTVSGQIAESFRKVTKTPVTVIPNGFDPEDFAKAPDITSLPEYDLIKDKFLLLHTGILADDGNPDILWKAIAELAAEVPGFGQKLQIRVMGQTGKSVEQAVEEAGLQKYYINMGYMPHSVIPTWQSAASLLLLPLRKEPESGGILTGKFFEYLASGSPILAFGPKDGDLAAALAETGAGAIFQWDEKEAVKEYLRKKYDSWLKDCGNHTAYKSKNIENPQILRYSRREQAARLSDLLDNITKEV</sequence>
<dbReference type="Proteomes" id="UP000823635">
    <property type="component" value="Unassembled WGS sequence"/>
</dbReference>
<protein>
    <submittedName>
        <fullName evidence="3">Glycosyltransferase</fullName>
    </submittedName>
</protein>
<dbReference type="InterPro" id="IPR028098">
    <property type="entry name" value="Glyco_trans_4-like_N"/>
</dbReference>
<reference evidence="3" key="1">
    <citation type="submission" date="2020-10" db="EMBL/GenBank/DDBJ databases">
        <authorList>
            <person name="Gilroy R."/>
        </authorList>
    </citation>
    <scope>NUCLEOTIDE SEQUENCE</scope>
    <source>
        <strain evidence="3">15467</strain>
    </source>
</reference>
<dbReference type="Pfam" id="PF13439">
    <property type="entry name" value="Glyco_transf_4"/>
    <property type="match status" value="1"/>
</dbReference>
<keyword evidence="1" id="KW-0808">Transferase</keyword>
<dbReference type="GO" id="GO:0009103">
    <property type="term" value="P:lipopolysaccharide biosynthetic process"/>
    <property type="evidence" value="ECO:0007669"/>
    <property type="project" value="TreeGrafter"/>
</dbReference>
<dbReference type="PANTHER" id="PTHR46401:SF2">
    <property type="entry name" value="GLYCOSYLTRANSFERASE WBBK-RELATED"/>
    <property type="match status" value="1"/>
</dbReference>
<comment type="caution">
    <text evidence="3">The sequence shown here is derived from an EMBL/GenBank/DDBJ whole genome shotgun (WGS) entry which is preliminary data.</text>
</comment>
<dbReference type="SUPFAM" id="SSF53756">
    <property type="entry name" value="UDP-Glycosyltransferase/glycogen phosphorylase"/>
    <property type="match status" value="1"/>
</dbReference>
<dbReference type="GO" id="GO:0016757">
    <property type="term" value="F:glycosyltransferase activity"/>
    <property type="evidence" value="ECO:0007669"/>
    <property type="project" value="UniProtKB-ARBA"/>
</dbReference>
<dbReference type="PANTHER" id="PTHR46401">
    <property type="entry name" value="GLYCOSYLTRANSFERASE WBBK-RELATED"/>
    <property type="match status" value="1"/>
</dbReference>
<evidence type="ECO:0000256" key="1">
    <source>
        <dbReference type="ARBA" id="ARBA00022679"/>
    </source>
</evidence>
<organism evidence="3 4">
    <name type="scientific">Candidatus Egerieousia excrementavium</name>
    <dbReference type="NCBI Taxonomy" id="2840778"/>
    <lineage>
        <taxon>Bacteria</taxon>
        <taxon>Pseudomonadati</taxon>
        <taxon>Bacteroidota</taxon>
        <taxon>Bacteroidia</taxon>
        <taxon>Bacteroidales</taxon>
        <taxon>Candidatus Egerieousia</taxon>
    </lineage>
</organism>